<feature type="transmembrane region" description="Helical" evidence="6">
    <location>
        <begin position="59"/>
        <end position="80"/>
    </location>
</feature>
<dbReference type="EMBL" id="MSTR01000004">
    <property type="protein sequence ID" value="ONN43702.1"/>
    <property type="molecule type" value="Genomic_DNA"/>
</dbReference>
<dbReference type="GO" id="GO:0055085">
    <property type="term" value="P:transmembrane transport"/>
    <property type="evidence" value="ECO:0007669"/>
    <property type="project" value="UniProtKB-UniRule"/>
</dbReference>
<keyword evidence="5 6" id="KW-0472">Membrane</keyword>
<keyword evidence="6" id="KW-0813">Transport</keyword>
<evidence type="ECO:0000256" key="6">
    <source>
        <dbReference type="PIRNR" id="PIRNR018968"/>
    </source>
</evidence>
<dbReference type="InterPro" id="IPR003838">
    <property type="entry name" value="ABC3_permease_C"/>
</dbReference>
<comment type="caution">
    <text evidence="8">The sequence shown here is derived from an EMBL/GenBank/DDBJ whole genome shotgun (WGS) entry which is preliminary data.</text>
</comment>
<evidence type="ECO:0000313" key="9">
    <source>
        <dbReference type="Proteomes" id="UP000189299"/>
    </source>
</evidence>
<evidence type="ECO:0000313" key="8">
    <source>
        <dbReference type="EMBL" id="ONN43702.1"/>
    </source>
</evidence>
<feature type="transmembrane region" description="Helical" evidence="6">
    <location>
        <begin position="203"/>
        <end position="222"/>
    </location>
</feature>
<feature type="transmembrane region" description="Helical" evidence="6">
    <location>
        <begin position="234"/>
        <end position="258"/>
    </location>
</feature>
<feature type="transmembrane region" description="Helical" evidence="6">
    <location>
        <begin position="625"/>
        <end position="650"/>
    </location>
</feature>
<comment type="subcellular location">
    <subcellularLocation>
        <location evidence="1 6">Cell membrane</location>
        <topology evidence="1 6">Multi-pass membrane protein</topology>
    </subcellularLocation>
</comment>
<keyword evidence="2 6" id="KW-1003">Cell membrane</keyword>
<evidence type="ECO:0000256" key="3">
    <source>
        <dbReference type="ARBA" id="ARBA00022692"/>
    </source>
</evidence>
<dbReference type="AlphaFoldDB" id="A0A1V2UJU7"/>
<feature type="transmembrane region" description="Helical" evidence="6">
    <location>
        <begin position="17"/>
        <end position="39"/>
    </location>
</feature>
<evidence type="ECO:0000256" key="1">
    <source>
        <dbReference type="ARBA" id="ARBA00004651"/>
    </source>
</evidence>
<proteinExistence type="inferred from homology"/>
<feature type="transmembrane region" description="Helical" evidence="6">
    <location>
        <begin position="656"/>
        <end position="675"/>
    </location>
</feature>
<evidence type="ECO:0000256" key="2">
    <source>
        <dbReference type="ARBA" id="ARBA00022475"/>
    </source>
</evidence>
<dbReference type="InterPro" id="IPR052536">
    <property type="entry name" value="ABC-4_Integral_Memb_Prot"/>
</dbReference>
<feature type="transmembrane region" description="Helical" evidence="6">
    <location>
        <begin position="146"/>
        <end position="173"/>
    </location>
</feature>
<dbReference type="RefSeq" id="WP_077151394.1">
    <property type="nucleotide sequence ID" value="NZ_CABMMO010000004.1"/>
</dbReference>
<protein>
    <submittedName>
        <fullName evidence="8">ABC transporter permease</fullName>
    </submittedName>
</protein>
<organism evidence="8 9">
    <name type="scientific">Enterococcus mundtii</name>
    <dbReference type="NCBI Taxonomy" id="53346"/>
    <lineage>
        <taxon>Bacteria</taxon>
        <taxon>Bacillati</taxon>
        <taxon>Bacillota</taxon>
        <taxon>Bacilli</taxon>
        <taxon>Lactobacillales</taxon>
        <taxon>Enterococcaceae</taxon>
        <taxon>Enterococcus</taxon>
    </lineage>
</organism>
<evidence type="ECO:0000259" key="7">
    <source>
        <dbReference type="Pfam" id="PF02687"/>
    </source>
</evidence>
<name>A0A1V2UJU7_ENTMU</name>
<sequence>MLYKLAAKSFLKQSRGYLVYFFSLTLSTMIYYSFSAMTYDQSLIRRASQDVSIDNILKLGSWIITVVLLFFVLSANRFFLNRRQKEIGIYQLFGISKFQISSIYVLETMTIGFFACMLGILLGSIFSKLFQMILVRMMKMDITSRFFISIPSIFETVVVFFVILSAVSLYSLWKIWSYPMNRSFGEREQVESSMLRIRTRHRLLGVIGVLMISSSYFAALNFRETISQLFEKKVNLGLMIAFPFSILFVCILGTYLFFRYSFRLLLHLLSESRFKYRGTNFLLIGNTQIHLLKGWRMNSLITLVIGLSLAMIGGMIGISTLIAHREEIDAPVSYQLDTQTADKLRPILTEENQKISDELVFHYKVVGSYYNLSIGSVSGGNEIKPVNLISEKEYRAFRKIKPSLPNIKLTEKDHAIMLDSVETMFRNFSSYGKKIYLPDKQELLIQQVLPGFLGDEGMTYYGPTLVVAQEVFDRVTGLEYQIINWNVTGGNQEKMTERLNKEVATNWTHTIYYSYEITDQGIVGTIHTDASKEEENEYSENKLTGQTSRLNYNARYPRLRAIDRQIGINIFVALFVGMIVIIATGSILMVRQLSEAEIERTNYQLLTKLGIAQRKTNRMIYKQNALMFFPPMILGITHAVFSINVFSQYVEGADYWLAYFVCGLLIVIYLLFYFMTSRLYCRIIEE</sequence>
<evidence type="ECO:0000256" key="4">
    <source>
        <dbReference type="ARBA" id="ARBA00022989"/>
    </source>
</evidence>
<dbReference type="Proteomes" id="UP000189299">
    <property type="component" value="Unassembled WGS sequence"/>
</dbReference>
<evidence type="ECO:0000256" key="5">
    <source>
        <dbReference type="ARBA" id="ARBA00023136"/>
    </source>
</evidence>
<dbReference type="PANTHER" id="PTHR46795">
    <property type="entry name" value="ABC TRANSPORTER PERMEASE-RELATED-RELATED"/>
    <property type="match status" value="1"/>
</dbReference>
<keyword evidence="3 6" id="KW-0812">Transmembrane</keyword>
<gene>
    <name evidence="8" type="ORF">BTN92_05200</name>
</gene>
<dbReference type="STRING" id="53346.A5802_000317"/>
<dbReference type="GO" id="GO:0005886">
    <property type="term" value="C:plasma membrane"/>
    <property type="evidence" value="ECO:0007669"/>
    <property type="project" value="UniProtKB-SubCell"/>
</dbReference>
<keyword evidence="4 6" id="KW-1133">Transmembrane helix</keyword>
<feature type="transmembrane region" description="Helical" evidence="6">
    <location>
        <begin position="101"/>
        <end position="126"/>
    </location>
</feature>
<accession>A0A1V2UJU7</accession>
<dbReference type="Pfam" id="PF02687">
    <property type="entry name" value="FtsX"/>
    <property type="match status" value="1"/>
</dbReference>
<feature type="transmembrane region" description="Helical" evidence="6">
    <location>
        <begin position="566"/>
        <end position="590"/>
    </location>
</feature>
<feature type="domain" description="ABC3 transporter permease C-terminal" evidence="7">
    <location>
        <begin position="61"/>
        <end position="176"/>
    </location>
</feature>
<comment type="similarity">
    <text evidence="6">Belongs to the ABC-4 integral membrane protein family.</text>
</comment>
<dbReference type="PANTHER" id="PTHR46795:SF3">
    <property type="entry name" value="ABC TRANSPORTER PERMEASE"/>
    <property type="match status" value="1"/>
</dbReference>
<dbReference type="InterPro" id="IPR027022">
    <property type="entry name" value="ABC_permease_BceB-typ"/>
</dbReference>
<dbReference type="OrthoDB" id="1705903at2"/>
<dbReference type="PIRSF" id="PIRSF018968">
    <property type="entry name" value="ABC_permease_BceB"/>
    <property type="match status" value="1"/>
</dbReference>
<reference evidence="8 9" key="1">
    <citation type="submission" date="2016-12" db="EMBL/GenBank/DDBJ databases">
        <authorList>
            <person name="Song W.-J."/>
            <person name="Kurnit D.M."/>
        </authorList>
    </citation>
    <scope>NUCLEOTIDE SEQUENCE [LARGE SCALE GENOMIC DNA]</scope>
    <source>
        <strain evidence="8 9">CGB1038-1_S1</strain>
    </source>
</reference>
<feature type="transmembrane region" description="Helical" evidence="6">
    <location>
        <begin position="300"/>
        <end position="323"/>
    </location>
</feature>